<dbReference type="OrthoDB" id="5944509at2"/>
<evidence type="ECO:0000313" key="3">
    <source>
        <dbReference type="EMBL" id="TCV96059.1"/>
    </source>
</evidence>
<name>A0A4V2W4I4_9GAMM</name>
<feature type="compositionally biased region" description="Polar residues" evidence="1">
    <location>
        <begin position="1"/>
        <end position="11"/>
    </location>
</feature>
<feature type="region of interest" description="Disordered" evidence="1">
    <location>
        <begin position="364"/>
        <end position="385"/>
    </location>
</feature>
<feature type="compositionally biased region" description="Low complexity" evidence="1">
    <location>
        <begin position="364"/>
        <end position="377"/>
    </location>
</feature>
<dbReference type="EMBL" id="SMCS01000002">
    <property type="protein sequence ID" value="TCV96059.1"/>
    <property type="molecule type" value="Genomic_DNA"/>
</dbReference>
<sequence>MTTDSSSTDTVPATPASDAAPRPAPAPQRSVAPAPRRGGGTLAVAILFALVALGAAGYAGYRVWQLEQRDVEKTGTVEALKAQVGSLSSSVTALGEERAVLRQRMGDADSVNRSLREEVLGVSERTRNLEDAVANLSEQSLSGHDAMLLDEAESLLRMAKERFALFGDASGALSAYELADKTLAGVNDGAFSGVRQSLGAEREALAAIRPATREHDLETLAALRAQLPELALKPLDSARPTGAPVSFWQRAGQALGSVVSVRRDDAAPLAAADGRIARELAMLDIAHAEAAILAYDDVARTSALKRVDDTLASQFDPASPAVRDARARVSALVTAQATGPAPQLGGALAELRNLRAVHALKPVKPAAPSSPAHAATAGEPAKVTP</sequence>
<dbReference type="PANTHER" id="PTHR38043">
    <property type="entry name" value="PROTEIN HEMX"/>
    <property type="match status" value="1"/>
</dbReference>
<dbReference type="AlphaFoldDB" id="A0A4V2W4I4"/>
<accession>A0A4V2W4I4</accession>
<evidence type="ECO:0000256" key="1">
    <source>
        <dbReference type="SAM" id="MobiDB-lite"/>
    </source>
</evidence>
<dbReference type="GO" id="GO:0008168">
    <property type="term" value="F:methyltransferase activity"/>
    <property type="evidence" value="ECO:0007669"/>
    <property type="project" value="UniProtKB-KW"/>
</dbReference>
<keyword evidence="3" id="KW-0489">Methyltransferase</keyword>
<dbReference type="PANTHER" id="PTHR38043:SF1">
    <property type="entry name" value="PROTEIN HEMX"/>
    <property type="match status" value="1"/>
</dbReference>
<keyword evidence="4" id="KW-1185">Reference proteome</keyword>
<evidence type="ECO:0000313" key="4">
    <source>
        <dbReference type="Proteomes" id="UP000295645"/>
    </source>
</evidence>
<dbReference type="GO" id="GO:0032259">
    <property type="term" value="P:methylation"/>
    <property type="evidence" value="ECO:0007669"/>
    <property type="project" value="UniProtKB-KW"/>
</dbReference>
<keyword evidence="3" id="KW-0808">Transferase</keyword>
<comment type="caution">
    <text evidence="3">The sequence shown here is derived from an EMBL/GenBank/DDBJ whole genome shotgun (WGS) entry which is preliminary data.</text>
</comment>
<organism evidence="3 4">
    <name type="scientific">Luteibacter rhizovicinus</name>
    <dbReference type="NCBI Taxonomy" id="242606"/>
    <lineage>
        <taxon>Bacteria</taxon>
        <taxon>Pseudomonadati</taxon>
        <taxon>Pseudomonadota</taxon>
        <taxon>Gammaproteobacteria</taxon>
        <taxon>Lysobacterales</taxon>
        <taxon>Rhodanobacteraceae</taxon>
        <taxon>Luteibacter</taxon>
    </lineage>
</organism>
<dbReference type="Pfam" id="PF04375">
    <property type="entry name" value="HemX"/>
    <property type="match status" value="1"/>
</dbReference>
<feature type="compositionally biased region" description="Low complexity" evidence="1">
    <location>
        <begin position="12"/>
        <end position="35"/>
    </location>
</feature>
<keyword evidence="2" id="KW-0812">Transmembrane</keyword>
<feature type="transmembrane region" description="Helical" evidence="2">
    <location>
        <begin position="42"/>
        <end position="61"/>
    </location>
</feature>
<reference evidence="3 4" key="1">
    <citation type="submission" date="2019-03" db="EMBL/GenBank/DDBJ databases">
        <title>Above-ground endophytic microbial communities from plants in different locations in the United States.</title>
        <authorList>
            <person name="Frank C."/>
        </authorList>
    </citation>
    <scope>NUCLEOTIDE SEQUENCE [LARGE SCALE GENOMIC DNA]</scope>
    <source>
        <strain evidence="3 4">LP_13_YM</strain>
    </source>
</reference>
<dbReference type="RefSeq" id="WP_132142277.1">
    <property type="nucleotide sequence ID" value="NZ_SMCS01000002.1"/>
</dbReference>
<dbReference type="Proteomes" id="UP000295645">
    <property type="component" value="Unassembled WGS sequence"/>
</dbReference>
<dbReference type="InterPro" id="IPR007470">
    <property type="entry name" value="HemX"/>
</dbReference>
<protein>
    <submittedName>
        <fullName evidence="3">Uroporphyrin-3 C-methyltransferase</fullName>
    </submittedName>
</protein>
<evidence type="ECO:0000256" key="2">
    <source>
        <dbReference type="SAM" id="Phobius"/>
    </source>
</evidence>
<proteinExistence type="predicted"/>
<feature type="region of interest" description="Disordered" evidence="1">
    <location>
        <begin position="1"/>
        <end position="35"/>
    </location>
</feature>
<keyword evidence="2" id="KW-1133">Transmembrane helix</keyword>
<keyword evidence="2" id="KW-0472">Membrane</keyword>
<gene>
    <name evidence="3" type="ORF">EC912_102408</name>
</gene>